<comment type="similarity">
    <text evidence="1">Belongs to the GeBP family.</text>
</comment>
<dbReference type="GO" id="GO:0005634">
    <property type="term" value="C:nucleus"/>
    <property type="evidence" value="ECO:0007669"/>
    <property type="project" value="TreeGrafter"/>
</dbReference>
<organism evidence="4 5">
    <name type="scientific">Paspalum notatum var. saurae</name>
    <dbReference type="NCBI Taxonomy" id="547442"/>
    <lineage>
        <taxon>Eukaryota</taxon>
        <taxon>Viridiplantae</taxon>
        <taxon>Streptophyta</taxon>
        <taxon>Embryophyta</taxon>
        <taxon>Tracheophyta</taxon>
        <taxon>Spermatophyta</taxon>
        <taxon>Magnoliopsida</taxon>
        <taxon>Liliopsida</taxon>
        <taxon>Poales</taxon>
        <taxon>Poaceae</taxon>
        <taxon>PACMAD clade</taxon>
        <taxon>Panicoideae</taxon>
        <taxon>Andropogonodae</taxon>
        <taxon>Paspaleae</taxon>
        <taxon>Paspalinae</taxon>
        <taxon>Paspalum</taxon>
    </lineage>
</organism>
<dbReference type="EMBL" id="CP144751">
    <property type="protein sequence ID" value="WVZ83053.1"/>
    <property type="molecule type" value="Genomic_DNA"/>
</dbReference>
<name>A0AAQ3X1W9_PASNO</name>
<evidence type="ECO:0000256" key="1">
    <source>
        <dbReference type="ARBA" id="ARBA00010820"/>
    </source>
</evidence>
<sequence length="531" mass="58599">MPPSRPPMAPALPAIALAPSSPRRKDPAAKRTKRKAPPPPSAASPTSPRLKEPPPNARPQEASVGPTALPAKNREAPTEGNKRKTRPPPDTSGAMADPPAKRNTGRFQRTWSPGDEVRILEALATHRRGHGGGLPTAAELFDSLRGRLQKQGVDARELNLKQHSLKRRYDRDAKKTTPPADEHERRLHLLSRDVWGDYSPPNTNPNPNPNPPSVQNDGTSDAGELTGVNHAAEAKSAGKQAGKGARTLDEMRQLHPHFVDTASLLFDSAVTERMLLAIDDNEAQAVDKKIKKARDQLTQAIMKSMPQKKKDVSNGLPHGKNEEVTSKYKYNGVLHDHLKLKGLTMPPFNTFHGRMRKIDAESQILHNGKLQGLVKPSSNTFHGRTEKIDGESQTLHNAKLQGVVKPPLNGFHGRMRKIDAQSQTLHDMKLQGVVKPPLNACHGRTRKIDAQSQTVHDMKLQGVVKPPLNAFHGWQRGYIAFNCKTTWSSRQSYSSEQFSIFNSRGHETWKPLLYKIVPSKAAPDQPPDQGH</sequence>
<dbReference type="GO" id="GO:0006355">
    <property type="term" value="P:regulation of DNA-templated transcription"/>
    <property type="evidence" value="ECO:0007669"/>
    <property type="project" value="InterPro"/>
</dbReference>
<evidence type="ECO:0000313" key="4">
    <source>
        <dbReference type="EMBL" id="WVZ83053.1"/>
    </source>
</evidence>
<feature type="compositionally biased region" description="Basic and acidic residues" evidence="2">
    <location>
        <begin position="72"/>
        <end position="82"/>
    </location>
</feature>
<dbReference type="PANTHER" id="PTHR31662:SF102">
    <property type="entry name" value="TYROSINE SPECIFIC PROTEIN PHOSPHATASE-LIKE"/>
    <property type="match status" value="1"/>
</dbReference>
<feature type="region of interest" description="Disordered" evidence="2">
    <location>
        <begin position="153"/>
        <end position="224"/>
    </location>
</feature>
<gene>
    <name evidence="4" type="ORF">U9M48_030237</name>
</gene>
<evidence type="ECO:0000256" key="2">
    <source>
        <dbReference type="SAM" id="MobiDB-lite"/>
    </source>
</evidence>
<feature type="compositionally biased region" description="Pro residues" evidence="2">
    <location>
        <begin position="202"/>
        <end position="212"/>
    </location>
</feature>
<dbReference type="AlphaFoldDB" id="A0AAQ3X1W9"/>
<evidence type="ECO:0000259" key="3">
    <source>
        <dbReference type="Pfam" id="PF04504"/>
    </source>
</evidence>
<dbReference type="InterPro" id="IPR053932">
    <property type="entry name" value="GeBP-like_DBD"/>
</dbReference>
<dbReference type="PANTHER" id="PTHR31662">
    <property type="entry name" value="BNAANNG10740D PROTEIN-RELATED"/>
    <property type="match status" value="1"/>
</dbReference>
<dbReference type="Proteomes" id="UP001341281">
    <property type="component" value="Chromosome 07"/>
</dbReference>
<protein>
    <recommendedName>
        <fullName evidence="3">Glabrous enhancer-binding protein-like DBD domain-containing protein</fullName>
    </recommendedName>
</protein>
<dbReference type="Pfam" id="PF04504">
    <property type="entry name" value="GeBP-like_DBD"/>
    <property type="match status" value="1"/>
</dbReference>
<reference evidence="4 5" key="1">
    <citation type="submission" date="2024-02" db="EMBL/GenBank/DDBJ databases">
        <title>High-quality chromosome-scale genome assembly of Pensacola bahiagrass (Paspalum notatum Flugge var. saurae).</title>
        <authorList>
            <person name="Vega J.M."/>
            <person name="Podio M."/>
            <person name="Orjuela J."/>
            <person name="Siena L.A."/>
            <person name="Pessino S.C."/>
            <person name="Combes M.C."/>
            <person name="Mariac C."/>
            <person name="Albertini E."/>
            <person name="Pupilli F."/>
            <person name="Ortiz J.P.A."/>
            <person name="Leblanc O."/>
        </authorList>
    </citation>
    <scope>NUCLEOTIDE SEQUENCE [LARGE SCALE GENOMIC DNA]</scope>
    <source>
        <strain evidence="4">R1</strain>
        <tissue evidence="4">Leaf</tissue>
    </source>
</reference>
<feature type="compositionally biased region" description="Pro residues" evidence="2">
    <location>
        <begin position="1"/>
        <end position="10"/>
    </location>
</feature>
<keyword evidence="5" id="KW-1185">Reference proteome</keyword>
<evidence type="ECO:0000313" key="5">
    <source>
        <dbReference type="Proteomes" id="UP001341281"/>
    </source>
</evidence>
<feature type="compositionally biased region" description="Low complexity" evidence="2">
    <location>
        <begin position="11"/>
        <end position="21"/>
    </location>
</feature>
<feature type="domain" description="Glabrous enhancer-binding protein-like DBD" evidence="3">
    <location>
        <begin position="107"/>
        <end position="196"/>
    </location>
</feature>
<feature type="compositionally biased region" description="Basic and acidic residues" evidence="2">
    <location>
        <begin position="167"/>
        <end position="195"/>
    </location>
</feature>
<accession>A0AAQ3X1W9</accession>
<dbReference type="InterPro" id="IPR007592">
    <property type="entry name" value="GEBP"/>
</dbReference>
<proteinExistence type="inferred from homology"/>
<feature type="region of interest" description="Disordered" evidence="2">
    <location>
        <begin position="1"/>
        <end position="114"/>
    </location>
</feature>